<reference evidence="2 3" key="1">
    <citation type="submission" date="2016-07" db="EMBL/GenBank/DDBJ databases">
        <title>Pervasive Adenine N6-methylation of Active Genes in Fungi.</title>
        <authorList>
            <consortium name="DOE Joint Genome Institute"/>
            <person name="Mondo S.J."/>
            <person name="Dannebaum R.O."/>
            <person name="Kuo R.C."/>
            <person name="Labutti K."/>
            <person name="Haridas S."/>
            <person name="Kuo A."/>
            <person name="Salamov A."/>
            <person name="Ahrendt S.R."/>
            <person name="Lipzen A."/>
            <person name="Sullivan W."/>
            <person name="Andreopoulos W.B."/>
            <person name="Clum A."/>
            <person name="Lindquist E."/>
            <person name="Daum C."/>
            <person name="Ramamoorthy G.K."/>
            <person name="Gryganskyi A."/>
            <person name="Culley D."/>
            <person name="Magnuson J.K."/>
            <person name="James T.Y."/>
            <person name="O'Malley M.A."/>
            <person name="Stajich J.E."/>
            <person name="Spatafora J.W."/>
            <person name="Visel A."/>
            <person name="Grigoriev I.V."/>
        </authorList>
    </citation>
    <scope>NUCLEOTIDE SEQUENCE [LARGE SCALE GENOMIC DNA]</scope>
    <source>
        <strain evidence="2 3">NRRL 2496</strain>
    </source>
</reference>
<gene>
    <name evidence="2" type="ORF">BCR43DRAFT_490433</name>
</gene>
<dbReference type="EMBL" id="MCGN01000004">
    <property type="protein sequence ID" value="ORY97826.1"/>
    <property type="molecule type" value="Genomic_DNA"/>
</dbReference>
<feature type="non-terminal residue" evidence="2">
    <location>
        <position position="92"/>
    </location>
</feature>
<evidence type="ECO:0000313" key="3">
    <source>
        <dbReference type="Proteomes" id="UP000242180"/>
    </source>
</evidence>
<keyword evidence="1" id="KW-0472">Membrane</keyword>
<evidence type="ECO:0000256" key="1">
    <source>
        <dbReference type="SAM" id="Phobius"/>
    </source>
</evidence>
<feature type="transmembrane region" description="Helical" evidence="1">
    <location>
        <begin position="66"/>
        <end position="89"/>
    </location>
</feature>
<evidence type="ECO:0000313" key="2">
    <source>
        <dbReference type="EMBL" id="ORY97826.1"/>
    </source>
</evidence>
<keyword evidence="1" id="KW-0812">Transmembrane</keyword>
<accession>A0A1X2HH95</accession>
<organism evidence="2 3">
    <name type="scientific">Syncephalastrum racemosum</name>
    <name type="common">Filamentous fungus</name>
    <dbReference type="NCBI Taxonomy" id="13706"/>
    <lineage>
        <taxon>Eukaryota</taxon>
        <taxon>Fungi</taxon>
        <taxon>Fungi incertae sedis</taxon>
        <taxon>Mucoromycota</taxon>
        <taxon>Mucoromycotina</taxon>
        <taxon>Mucoromycetes</taxon>
        <taxon>Mucorales</taxon>
        <taxon>Syncephalastraceae</taxon>
        <taxon>Syncephalastrum</taxon>
    </lineage>
</organism>
<sequence>MIHSIVMITDVAPNVIFRSFFFEFPWAPGLGALACYVFGLSYTLADSSKVIYDAWIRMPILIDACCVMVLFLPVVSNNICSIAAGFFAAQGN</sequence>
<feature type="transmembrane region" description="Helical" evidence="1">
    <location>
        <begin position="26"/>
        <end position="45"/>
    </location>
</feature>
<comment type="caution">
    <text evidence="2">The sequence shown here is derived from an EMBL/GenBank/DDBJ whole genome shotgun (WGS) entry which is preliminary data.</text>
</comment>
<dbReference type="OrthoDB" id="2280990at2759"/>
<proteinExistence type="predicted"/>
<dbReference type="Proteomes" id="UP000242180">
    <property type="component" value="Unassembled WGS sequence"/>
</dbReference>
<keyword evidence="3" id="KW-1185">Reference proteome</keyword>
<keyword evidence="1" id="KW-1133">Transmembrane helix</keyword>
<dbReference type="STRING" id="13706.A0A1X2HH95"/>
<dbReference type="AlphaFoldDB" id="A0A1X2HH95"/>
<dbReference type="InParanoid" id="A0A1X2HH95"/>
<protein>
    <submittedName>
        <fullName evidence="2">Uncharacterized protein</fullName>
    </submittedName>
</protein>
<name>A0A1X2HH95_SYNRA</name>